<feature type="domain" description="ArnT-like N-terminal" evidence="11">
    <location>
        <begin position="68"/>
        <end position="293"/>
    </location>
</feature>
<dbReference type="UniPathway" id="UPA00378"/>
<comment type="caution">
    <text evidence="13">The sequence shown here is derived from an EMBL/GenBank/DDBJ whole genome shotgun (WGS) entry which is preliminary data.</text>
</comment>
<keyword evidence="6 10" id="KW-0812">Transmembrane</keyword>
<feature type="transmembrane region" description="Helical" evidence="10">
    <location>
        <begin position="272"/>
        <end position="292"/>
    </location>
</feature>
<feature type="transmembrane region" description="Helical" evidence="10">
    <location>
        <begin position="222"/>
        <end position="252"/>
    </location>
</feature>
<dbReference type="GO" id="GO:0004169">
    <property type="term" value="F:dolichyl-phosphate-mannose-protein mannosyltransferase activity"/>
    <property type="evidence" value="ECO:0007669"/>
    <property type="project" value="UniProtKB-UniRule"/>
</dbReference>
<evidence type="ECO:0000256" key="3">
    <source>
        <dbReference type="ARBA" id="ARBA00007222"/>
    </source>
</evidence>
<dbReference type="Pfam" id="PF16192">
    <property type="entry name" value="PMT_4TMC"/>
    <property type="match status" value="1"/>
</dbReference>
<feature type="transmembrane region" description="Helical" evidence="10">
    <location>
        <begin position="145"/>
        <end position="166"/>
    </location>
</feature>
<evidence type="ECO:0000256" key="1">
    <source>
        <dbReference type="ARBA" id="ARBA00004127"/>
    </source>
</evidence>
<name>A0A553GVA1_9PSED</name>
<keyword evidence="4 10" id="KW-0328">Glycosyltransferase</keyword>
<dbReference type="InterPro" id="IPR003342">
    <property type="entry name" value="ArnT-like_N"/>
</dbReference>
<organism evidence="13 14">
    <name type="scientific">Pseudomonas mangiferae</name>
    <dbReference type="NCBI Taxonomy" id="2593654"/>
    <lineage>
        <taxon>Bacteria</taxon>
        <taxon>Pseudomonadati</taxon>
        <taxon>Pseudomonadota</taxon>
        <taxon>Gammaproteobacteria</taxon>
        <taxon>Pseudomonadales</taxon>
        <taxon>Pseudomonadaceae</taxon>
        <taxon>Pseudomonas</taxon>
    </lineage>
</organism>
<dbReference type="AlphaFoldDB" id="A0A553GVA1"/>
<dbReference type="GO" id="GO:0005886">
    <property type="term" value="C:plasma membrane"/>
    <property type="evidence" value="ECO:0007669"/>
    <property type="project" value="UniProtKB-SubCell"/>
</dbReference>
<evidence type="ECO:0000256" key="2">
    <source>
        <dbReference type="ARBA" id="ARBA00004922"/>
    </source>
</evidence>
<feature type="transmembrane region" description="Helical" evidence="10">
    <location>
        <begin position="61"/>
        <end position="79"/>
    </location>
</feature>
<evidence type="ECO:0000256" key="5">
    <source>
        <dbReference type="ARBA" id="ARBA00022679"/>
    </source>
</evidence>
<dbReference type="OrthoDB" id="5168580at2"/>
<keyword evidence="8 10" id="KW-0472">Membrane</keyword>
<comment type="pathway">
    <text evidence="2 10">Protein modification; protein glycosylation.</text>
</comment>
<evidence type="ECO:0000259" key="12">
    <source>
        <dbReference type="Pfam" id="PF16192"/>
    </source>
</evidence>
<dbReference type="GO" id="GO:0012505">
    <property type="term" value="C:endomembrane system"/>
    <property type="evidence" value="ECO:0007669"/>
    <property type="project" value="UniProtKB-SubCell"/>
</dbReference>
<comment type="subcellular location">
    <subcellularLocation>
        <location evidence="10">Cell membrane</location>
    </subcellularLocation>
    <subcellularLocation>
        <location evidence="1">Endomembrane system</location>
        <topology evidence="1">Multi-pass membrane protein</topology>
    </subcellularLocation>
</comment>
<feature type="transmembrane region" description="Helical" evidence="10">
    <location>
        <begin position="462"/>
        <end position="482"/>
    </location>
</feature>
<protein>
    <recommendedName>
        <fullName evidence="9 10">Polyprenol-phosphate-mannose--protein mannosyltransferase</fullName>
        <ecNumber evidence="10">2.4.1.-</ecNumber>
    </recommendedName>
</protein>
<dbReference type="Proteomes" id="UP000315235">
    <property type="component" value="Unassembled WGS sequence"/>
</dbReference>
<dbReference type="RefSeq" id="WP_143489741.1">
    <property type="nucleotide sequence ID" value="NZ_VJOY01000015.1"/>
</dbReference>
<keyword evidence="5 10" id="KW-0808">Transferase</keyword>
<dbReference type="EMBL" id="VJOY01000015">
    <property type="protein sequence ID" value="TRX73470.1"/>
    <property type="molecule type" value="Genomic_DNA"/>
</dbReference>
<sequence>MTFIARCLQSLSGPASTTPRLDRSYPGEAHRNQVNAGWLRLVGRTLNRSHLSRSHLSRSHLIPLAGLLVAALVSRFLWFGHPHSAAIDEVYFAEYLSSYLTGTFYFDTHPPLARLLVAGFYALAGGKPVPFGTPWNLEFPDDDYLLLRFLPGLVGSLLPLLGYGLFYRLFRRRRLAVLGAGLLLLDNALLVQSRFLFFDVFLLAFGFGSLFCYLLYRERGGWRWLLGSAALAGAAISVKWVALPFVLLPMFLDYLAFMRGERRLDGVSKTGAVMLAGGALVYVLVFAVHFQLLPRSGPGNVYVSPAFQQTLEDSPFKARTDIPPLSFFGRFAELNREMYLANLRMSGHPFSSHWYEWPLDEKALGYWQRGETSIQLKGNPLLWWSGSAAVALLALALLLHPPLWRDRVASLALLGYLANWLPFALIDRVMFIHHYLPALVFSLIALTWLVSRVPLLARHAPWLLLPYAAGFVLLAPLSYGLAPW</sequence>
<gene>
    <name evidence="13" type="ORF">FM069_17870</name>
</gene>
<comment type="similarity">
    <text evidence="3 10">Belongs to the glycosyltransferase 39 family.</text>
</comment>
<evidence type="ECO:0000313" key="14">
    <source>
        <dbReference type="Proteomes" id="UP000315235"/>
    </source>
</evidence>
<keyword evidence="7 10" id="KW-1133">Transmembrane helix</keyword>
<dbReference type="PANTHER" id="PTHR10050">
    <property type="entry name" value="DOLICHYL-PHOSPHATE-MANNOSE--PROTEIN MANNOSYLTRANSFERASE"/>
    <property type="match status" value="1"/>
</dbReference>
<keyword evidence="14" id="KW-1185">Reference proteome</keyword>
<evidence type="ECO:0000259" key="11">
    <source>
        <dbReference type="Pfam" id="PF02366"/>
    </source>
</evidence>
<evidence type="ECO:0000256" key="4">
    <source>
        <dbReference type="ARBA" id="ARBA00022676"/>
    </source>
</evidence>
<dbReference type="InterPro" id="IPR032421">
    <property type="entry name" value="PMT_4TMC"/>
</dbReference>
<reference evidence="13 14" key="1">
    <citation type="submission" date="2019-07" db="EMBL/GenBank/DDBJ databases">
        <title>Pseudomonas mangiferae sp. nov., isolated from bark of mango tree in Thailand.</title>
        <authorList>
            <person name="Srisuk N."/>
            <person name="Anurat P."/>
        </authorList>
    </citation>
    <scope>NUCLEOTIDE SEQUENCE [LARGE SCALE GENOMIC DNA]</scope>
    <source>
        <strain evidence="13 14">DMKU_BBB3-04</strain>
    </source>
</reference>
<feature type="transmembrane region" description="Helical" evidence="10">
    <location>
        <begin position="195"/>
        <end position="216"/>
    </location>
</feature>
<dbReference type="Pfam" id="PF02366">
    <property type="entry name" value="PMT"/>
    <property type="match status" value="1"/>
</dbReference>
<keyword evidence="10" id="KW-1003">Cell membrane</keyword>
<feature type="transmembrane region" description="Helical" evidence="10">
    <location>
        <begin position="432"/>
        <end position="450"/>
    </location>
</feature>
<evidence type="ECO:0000256" key="8">
    <source>
        <dbReference type="ARBA" id="ARBA00023136"/>
    </source>
</evidence>
<comment type="function">
    <text evidence="10">Protein O-mannosyltransferase that catalyzes the transfer of a single mannose residue from a polyprenol phospho-mannosyl lipidic donor to the hydroxyl group of selected serine and threonine residues in acceptor proteins.</text>
</comment>
<evidence type="ECO:0000256" key="9">
    <source>
        <dbReference type="ARBA" id="ARBA00093617"/>
    </source>
</evidence>
<evidence type="ECO:0000256" key="7">
    <source>
        <dbReference type="ARBA" id="ARBA00022989"/>
    </source>
</evidence>
<feature type="transmembrane region" description="Helical" evidence="10">
    <location>
        <begin position="381"/>
        <end position="399"/>
    </location>
</feature>
<feature type="transmembrane region" description="Helical" evidence="10">
    <location>
        <begin position="408"/>
        <end position="426"/>
    </location>
</feature>
<evidence type="ECO:0000256" key="10">
    <source>
        <dbReference type="RuleBase" id="RU367007"/>
    </source>
</evidence>
<dbReference type="EC" id="2.4.1.-" evidence="10"/>
<dbReference type="InterPro" id="IPR027005">
    <property type="entry name" value="PMT-like"/>
</dbReference>
<feature type="domain" description="Protein O-mannosyl-transferase C-terminal four TM" evidence="12">
    <location>
        <begin position="327"/>
        <end position="481"/>
    </location>
</feature>
<proteinExistence type="inferred from homology"/>
<accession>A0A553GVA1</accession>
<evidence type="ECO:0000256" key="6">
    <source>
        <dbReference type="ARBA" id="ARBA00022692"/>
    </source>
</evidence>
<evidence type="ECO:0000313" key="13">
    <source>
        <dbReference type="EMBL" id="TRX73470.1"/>
    </source>
</evidence>